<dbReference type="Proteomes" id="UP000182783">
    <property type="component" value="Unassembled WGS sequence"/>
</dbReference>
<sequence>MDLKDIDFKKCLDELENTDWGDAPIHSTGLIIKVHELRKLPLEYWTNEDLRLMILQQISLEYLVPIALYRLARNPFNSGELYMGDLLYTIVRIEESFWKQHSRLHYELDSIIDSLKIEIETFTEIVSQYKHSYE</sequence>
<organism evidence="2 4">
    <name type="scientific">Paenibacillus jilunlii</name>
    <dbReference type="NCBI Taxonomy" id="682956"/>
    <lineage>
        <taxon>Bacteria</taxon>
        <taxon>Bacillati</taxon>
        <taxon>Bacillota</taxon>
        <taxon>Bacilli</taxon>
        <taxon>Bacillales</taxon>
        <taxon>Paenibacillaceae</taxon>
        <taxon>Paenibacillus</taxon>
    </lineage>
</organism>
<gene>
    <name evidence="1" type="ORF">AML91_03670</name>
    <name evidence="2" type="ORF">SAMN05216191_106155</name>
</gene>
<protein>
    <submittedName>
        <fullName evidence="2">Uncharacterized protein</fullName>
    </submittedName>
</protein>
<evidence type="ECO:0000313" key="4">
    <source>
        <dbReference type="Proteomes" id="UP000182783"/>
    </source>
</evidence>
<dbReference type="Proteomes" id="UP000070252">
    <property type="component" value="Unassembled WGS sequence"/>
</dbReference>
<dbReference type="RefSeq" id="WP_062520202.1">
    <property type="nucleotide sequence ID" value="NZ_CP048429.1"/>
</dbReference>
<reference evidence="2 4" key="2">
    <citation type="submission" date="2016-10" db="EMBL/GenBank/DDBJ databases">
        <authorList>
            <person name="de Groot N.N."/>
        </authorList>
    </citation>
    <scope>NUCLEOTIDE SEQUENCE [LARGE SCALE GENOMIC DNA]</scope>
    <source>
        <strain evidence="2 4">CGMCC 1.10239</strain>
    </source>
</reference>
<evidence type="ECO:0000313" key="3">
    <source>
        <dbReference type="Proteomes" id="UP000070252"/>
    </source>
</evidence>
<accession>A0A1G9NG58</accession>
<dbReference type="CDD" id="cd20691">
    <property type="entry name" value="CdiI_EC536-like"/>
    <property type="match status" value="1"/>
</dbReference>
<evidence type="ECO:0000313" key="1">
    <source>
        <dbReference type="EMBL" id="KWX79027.1"/>
    </source>
</evidence>
<dbReference type="EMBL" id="FNGM01000006">
    <property type="protein sequence ID" value="SDL84875.1"/>
    <property type="molecule type" value="Genomic_DNA"/>
</dbReference>
<dbReference type="Pfam" id="PF18616">
    <property type="entry name" value="CdiI_3"/>
    <property type="match status" value="1"/>
</dbReference>
<dbReference type="InterPro" id="IPR040547">
    <property type="entry name" value="CdiI"/>
</dbReference>
<proteinExistence type="predicted"/>
<dbReference type="AlphaFoldDB" id="A0A1G9NG58"/>
<dbReference type="EMBL" id="LIPY01000090">
    <property type="protein sequence ID" value="KWX79027.1"/>
    <property type="molecule type" value="Genomic_DNA"/>
</dbReference>
<evidence type="ECO:0000313" key="2">
    <source>
        <dbReference type="EMBL" id="SDL84875.1"/>
    </source>
</evidence>
<name>A0A1G9NG58_9BACL</name>
<reference evidence="1 3" key="1">
    <citation type="submission" date="2015-08" db="EMBL/GenBank/DDBJ databases">
        <title>Genome of Paenibacillus jilunlii.</title>
        <authorList>
            <person name="Sant'Anna F.H."/>
            <person name="Ambrosini A."/>
            <person name="Souza R."/>
            <person name="Bach E."/>
            <person name="Fernandes G."/>
            <person name="Balsanelli E."/>
            <person name="Baura V.A."/>
            <person name="Pedrosa F.O."/>
            <person name="Souza E.M."/>
            <person name="Passaglia L."/>
        </authorList>
    </citation>
    <scope>NUCLEOTIDE SEQUENCE [LARGE SCALE GENOMIC DNA]</scope>
    <source>
        <strain evidence="1 3">DSM 23019</strain>
    </source>
</reference>
<keyword evidence="3" id="KW-1185">Reference proteome</keyword>
<dbReference type="OrthoDB" id="4829274at2"/>